<dbReference type="AlphaFoldDB" id="A0A5C5VRJ8"/>
<comment type="caution">
    <text evidence="1">The sequence shown here is derived from an EMBL/GenBank/DDBJ whole genome shotgun (WGS) entry which is preliminary data.</text>
</comment>
<evidence type="ECO:0000313" key="2">
    <source>
        <dbReference type="Proteomes" id="UP000318995"/>
    </source>
</evidence>
<name>A0A5C5VRJ8_9BACT</name>
<dbReference type="EMBL" id="SJPH01000010">
    <property type="protein sequence ID" value="TWT40810.1"/>
    <property type="molecule type" value="Genomic_DNA"/>
</dbReference>
<evidence type="ECO:0008006" key="3">
    <source>
        <dbReference type="Google" id="ProtNLM"/>
    </source>
</evidence>
<organism evidence="1 2">
    <name type="scientific">Botrimarina hoheduenensis</name>
    <dbReference type="NCBI Taxonomy" id="2528000"/>
    <lineage>
        <taxon>Bacteria</taxon>
        <taxon>Pseudomonadati</taxon>
        <taxon>Planctomycetota</taxon>
        <taxon>Planctomycetia</taxon>
        <taxon>Pirellulales</taxon>
        <taxon>Lacipirellulaceae</taxon>
        <taxon>Botrimarina</taxon>
    </lineage>
</organism>
<gene>
    <name evidence="1" type="ORF">Pla111_32280</name>
</gene>
<dbReference type="Proteomes" id="UP000318995">
    <property type="component" value="Unassembled WGS sequence"/>
</dbReference>
<protein>
    <recommendedName>
        <fullName evidence="3">Helix-turn-helix domain protein</fullName>
    </recommendedName>
</protein>
<accession>A0A5C5VRJ8</accession>
<proteinExistence type="predicted"/>
<keyword evidence="2" id="KW-1185">Reference proteome</keyword>
<sequence>MPMRRAPRMGIEGPSGPFKGSVSLAAAAASWGVPRRAVRRLVASGRVPFVQIAGRIRLPRKLVEHSWEWVAARP</sequence>
<evidence type="ECO:0000313" key="1">
    <source>
        <dbReference type="EMBL" id="TWT40810.1"/>
    </source>
</evidence>
<reference evidence="1 2" key="1">
    <citation type="submission" date="2019-02" db="EMBL/GenBank/DDBJ databases">
        <title>Deep-cultivation of Planctomycetes and their phenomic and genomic characterization uncovers novel biology.</title>
        <authorList>
            <person name="Wiegand S."/>
            <person name="Jogler M."/>
            <person name="Boedeker C."/>
            <person name="Pinto D."/>
            <person name="Vollmers J."/>
            <person name="Rivas-Marin E."/>
            <person name="Kohn T."/>
            <person name="Peeters S.H."/>
            <person name="Heuer A."/>
            <person name="Rast P."/>
            <person name="Oberbeckmann S."/>
            <person name="Bunk B."/>
            <person name="Jeske O."/>
            <person name="Meyerdierks A."/>
            <person name="Storesund J.E."/>
            <person name="Kallscheuer N."/>
            <person name="Luecker S."/>
            <person name="Lage O.M."/>
            <person name="Pohl T."/>
            <person name="Merkel B.J."/>
            <person name="Hornburger P."/>
            <person name="Mueller R.-W."/>
            <person name="Bruemmer F."/>
            <person name="Labrenz M."/>
            <person name="Spormann A.M."/>
            <person name="Op Den Camp H."/>
            <person name="Overmann J."/>
            <person name="Amann R."/>
            <person name="Jetten M.S.M."/>
            <person name="Mascher T."/>
            <person name="Medema M.H."/>
            <person name="Devos D.P."/>
            <person name="Kaster A.-K."/>
            <person name="Ovreas L."/>
            <person name="Rohde M."/>
            <person name="Galperin M.Y."/>
            <person name="Jogler C."/>
        </authorList>
    </citation>
    <scope>NUCLEOTIDE SEQUENCE [LARGE SCALE GENOMIC DNA]</scope>
    <source>
        <strain evidence="1 2">Pla111</strain>
    </source>
</reference>